<dbReference type="EMBL" id="RYFC01000003">
    <property type="protein sequence ID" value="RTZ45907.1"/>
    <property type="molecule type" value="Genomic_DNA"/>
</dbReference>
<organism evidence="1 2">
    <name type="scientific">Chryseobacterium arthrosphaerae</name>
    <dbReference type="NCBI Taxonomy" id="651561"/>
    <lineage>
        <taxon>Bacteria</taxon>
        <taxon>Pseudomonadati</taxon>
        <taxon>Bacteroidota</taxon>
        <taxon>Flavobacteriia</taxon>
        <taxon>Flavobacteriales</taxon>
        <taxon>Weeksellaceae</taxon>
        <taxon>Chryseobacterium group</taxon>
        <taxon>Chryseobacterium</taxon>
    </lineage>
</organism>
<reference evidence="1 2" key="1">
    <citation type="submission" date="2018-12" db="EMBL/GenBank/DDBJ databases">
        <title>Draft Genome Sequence of Chryseobacterium arthrosphaerae strain ED882-96 Isolated from the Blood of a Patient with Liver Cirrhosis in Taiwan.</title>
        <authorList>
            <person name="Lin J.-N."/>
            <person name="Lai C.-H."/>
            <person name="Yang C.-H."/>
            <person name="Huang Y.-H."/>
        </authorList>
    </citation>
    <scope>NUCLEOTIDE SEQUENCE [LARGE SCALE GENOMIC DNA]</scope>
    <source>
        <strain evidence="1 2">ED882-96</strain>
    </source>
</reference>
<dbReference type="Proteomes" id="UP000276953">
    <property type="component" value="Unassembled WGS sequence"/>
</dbReference>
<accession>A0A432DS81</accession>
<dbReference type="AlphaFoldDB" id="A0A432DS81"/>
<name>A0A432DS81_9FLAO</name>
<proteinExistence type="predicted"/>
<protein>
    <submittedName>
        <fullName evidence="1">Uncharacterized protein</fullName>
    </submittedName>
</protein>
<comment type="caution">
    <text evidence="1">The sequence shown here is derived from an EMBL/GenBank/DDBJ whole genome shotgun (WGS) entry which is preliminary data.</text>
</comment>
<evidence type="ECO:0000313" key="1">
    <source>
        <dbReference type="EMBL" id="RTZ45907.1"/>
    </source>
</evidence>
<dbReference type="Gene3D" id="2.180.10.10">
    <property type="entry name" value="RHS repeat-associated core"/>
    <property type="match status" value="1"/>
</dbReference>
<gene>
    <name evidence="1" type="ORF">EJ377_14370</name>
</gene>
<sequence length="74" mass="8823">MAISDRSGKIEERRQFDPWEIWYILKERAEIDLKKANPDLLIERGYTAHEHFFQVGLIHMNGRMYDPNCILSCL</sequence>
<evidence type="ECO:0000313" key="2">
    <source>
        <dbReference type="Proteomes" id="UP000276953"/>
    </source>
</evidence>